<dbReference type="SUPFAM" id="SSF56235">
    <property type="entry name" value="N-terminal nucleophile aminohydrolases (Ntn hydrolases)"/>
    <property type="match status" value="1"/>
</dbReference>
<dbReference type="PROSITE" id="PS51278">
    <property type="entry name" value="GATASE_TYPE_2"/>
    <property type="match status" value="1"/>
</dbReference>
<dbReference type="InterPro" id="IPR002932">
    <property type="entry name" value="Glu_synthdom"/>
</dbReference>
<accession>A0ABQ9ZBX3</accession>
<comment type="cofactor">
    <cofactor evidence="2">
        <name>[3Fe-4S] cluster</name>
        <dbReference type="ChEBI" id="CHEBI:21137"/>
    </cofactor>
</comment>
<dbReference type="PANTHER" id="PTHR43100">
    <property type="entry name" value="GLUTAMATE SYNTHASE [NADPH] SMALL CHAIN"/>
    <property type="match status" value="1"/>
</dbReference>
<dbReference type="PRINTS" id="PR00419">
    <property type="entry name" value="ADXRDTASE"/>
</dbReference>
<comment type="pathway">
    <text evidence="4">Energy metabolism; nitrogen metabolism.</text>
</comment>
<keyword evidence="13" id="KW-0315">Glutamine amidotransferase</keyword>
<keyword evidence="17" id="KW-0314">Glutamate biosynthesis</keyword>
<keyword evidence="11" id="KW-0479">Metal-binding</keyword>
<protein>
    <recommendedName>
        <fullName evidence="19">glutamate synthase (NADH)</fullName>
        <ecNumber evidence="19">1.4.1.14</ecNumber>
    </recommendedName>
</protein>
<dbReference type="EMBL" id="JAOYFB010000003">
    <property type="protein sequence ID" value="KAK4010414.1"/>
    <property type="molecule type" value="Genomic_DNA"/>
</dbReference>
<evidence type="ECO:0000256" key="7">
    <source>
        <dbReference type="ARBA" id="ARBA00009716"/>
    </source>
</evidence>
<dbReference type="NCBIfam" id="TIGR01317">
    <property type="entry name" value="GOGAT_sm_gam"/>
    <property type="match status" value="1"/>
</dbReference>
<comment type="pathway">
    <text evidence="6">Amino-acid biosynthesis; L-glutamate biosynthesis via GLT pathway; L-glutamate from 2-oxoglutarate and L-glutamine (NAD(+) route): step 1/1.</text>
</comment>
<dbReference type="EC" id="1.4.1.14" evidence="19"/>
<evidence type="ECO:0000256" key="8">
    <source>
        <dbReference type="ARBA" id="ARBA00022605"/>
    </source>
</evidence>
<dbReference type="CDD" id="cd02808">
    <property type="entry name" value="GltS_FMN"/>
    <property type="match status" value="1"/>
</dbReference>
<evidence type="ECO:0000256" key="2">
    <source>
        <dbReference type="ARBA" id="ARBA00001927"/>
    </source>
</evidence>
<comment type="catalytic activity">
    <reaction evidence="20">
        <text>2 L-glutamate + NAD(+) = L-glutamine + 2-oxoglutarate + NADH + H(+)</text>
        <dbReference type="Rhea" id="RHEA:13753"/>
        <dbReference type="ChEBI" id="CHEBI:15378"/>
        <dbReference type="ChEBI" id="CHEBI:16810"/>
        <dbReference type="ChEBI" id="CHEBI:29985"/>
        <dbReference type="ChEBI" id="CHEBI:57540"/>
        <dbReference type="ChEBI" id="CHEBI:57945"/>
        <dbReference type="ChEBI" id="CHEBI:58359"/>
        <dbReference type="EC" id="1.4.1.14"/>
    </reaction>
</comment>
<dbReference type="InterPro" id="IPR028261">
    <property type="entry name" value="DPD_II"/>
</dbReference>
<evidence type="ECO:0000256" key="12">
    <source>
        <dbReference type="ARBA" id="ARBA00022827"/>
    </source>
</evidence>
<dbReference type="SUPFAM" id="SSF46548">
    <property type="entry name" value="alpha-helical ferredoxin"/>
    <property type="match status" value="1"/>
</dbReference>
<comment type="pathway">
    <text evidence="5">Nitrogen metabolism.</text>
</comment>
<evidence type="ECO:0000256" key="21">
    <source>
        <dbReference type="SAM" id="MobiDB-lite"/>
    </source>
</evidence>
<dbReference type="PANTHER" id="PTHR43100:SF1">
    <property type="entry name" value="GLUTAMATE SYNTHASE [NADPH] SMALL CHAIN"/>
    <property type="match status" value="1"/>
</dbReference>
<comment type="caution">
    <text evidence="23">The sequence shown here is derived from an EMBL/GenBank/DDBJ whole genome shotgun (WGS) entry which is preliminary data.</text>
</comment>
<keyword evidence="15" id="KW-0408">Iron</keyword>
<dbReference type="Pfam" id="PF14691">
    <property type="entry name" value="Fer4_20"/>
    <property type="match status" value="1"/>
</dbReference>
<evidence type="ECO:0000256" key="5">
    <source>
        <dbReference type="ARBA" id="ARBA00004909"/>
    </source>
</evidence>
<sequence length="2080" mass="228780">MEAFESKNDWIAPTEVDGLYDPALEKEACGVGFVVQIDGIRSNKILKDARTLASRLIHRGACSCDNDTGDGAGVLTAIPHQLYATIVREEADIELPPLGHYATGICFVDKQHHAESEAMFQEIAKECSLQVLYWRTVPTDSSVIGQVARNGEPLMRQVFVTWDNPAFTSPEDEIVFLEKVFVLRKKVTHRIPRPGARFYICSLSPDVIVYKGQLTSNQVWTYFADLDRPEYETYLALVHTRFSTNTFPSWERAHPLRMLAHNGEINTLRGNVNYMKAREGLMSSERFGKRALAELYPVVEPNLSDSGSADCVLEFLVRAGGRSLPEAIMTMIPEAWEKDPLMDQEKKDFYRWAGCAMEPWDGPALMAFTDGRYIGAVLDRNGLRPSRYYVTKDNVVVMASEVGVYDVDPIDIVHKGRLEPSRMLLVDTANRVIIGDDEIKMSIARSRPHSSWLSQLVTLDDLRKAASEISNGEPSAPVSHLKSAVDIQRQLSLFNYTLETLTLLLVPMFTTKKEALGSMGNDTPLACLSEFHPLLYEYFKQLFAQVTNPPIDPFRERIVMSLACPIGPEANILEPSEQQCRRLYLDQPILSPEDLSVICRSRLKDWKTQVVDITIEAGKPLDYIVELDRICQEVTEAVNDEYQFIVLSDKKAGIERTPLSTLLTLGAVHHHLIEERLRMKVALILETGEAREVHHMCVLLGYGADAICPYLIFDAARRLRAEGVLNEKYNDKEIFRNYVAAMENGISKVMAKMGISTLQSYKGAQIFEAVGLSCEIVDKCFKGTSSRLSGVTFKELAEETMGRHALTFQQRQCDTYTLREPGIYHWRHGGEKHVNDPNSIGNLQEAAKNNSRDAFARFQESTMVSLRQCTLRGQLELIPSKSPVNIDDVEPAAEIVKRFVTGAMSFGSISMEAHTTLAKAMNRVGAKSNTGEGGEDPERYLNQDPENNHRSAIKQVASGRFGVTAAYLANADELQIKMAQGAKPGEGGELPGYKVTAEIARTRHSVPGVGLISPPPHHDIYSIEDLAELIYDLKCANPRARISVKLVSVVGVGVVATGVAKGKAEHITISGHDGGTGASSWTGIKSAGLPWELGVAETHQTLVLNDLRSRIVLQADGQIRTAFDVIVAALLGADEFGFSTAPLIILGCTMMRKCHLNTCPVGIATQDPVLRQKFNGQPEHLINYLFLLAEEVRKEMAKLGFTKFQQLIGRTDLLRARDGLDSSAPSKAKFLNFDALLRNAQKMRPGVGIVGGSIAQDFGLEDHLDQILIKESAAVLNGTSRRVDFEVDIVNSNRAVGTMLSYHIAKQHGDKGLPSGSINILMKGSAGQSFCAFLAHGIHITLVGDANDYVGKGLSGGEIVIHPHPDSSFRSEENIIAGNACLYGATSGRVFLRGVAAERFCVRNSGATAVVEGVGNHGCEYMTGGIVLILGSTGRNFAAGMSGGIAYVLNVKGDFASVCNTSMVELLPLVEDEDVTLVHSLLKEFVEKTSSEVASALLGNWPESRSRFVKVFPYEYQRALQGLKEAQREKPIINSNSTAKINGFHKKSAAIQDIEDAVVNGSVSATTEKALDKTRGFMKYNRELQSYRPVEKRMNDWDEIYNFNHIRKGLKVQTARCMDCGVPFCQSSYGCPLGNLIPKWNDLVYQNKWKDALDQLLQTNNFPEFTGRVCPAPCESACVLGINSSPVTIKSIECAIIDHAFEQGWMKPDPPSFRSGKKVAVVGSGPAGLACAHQLNKAGHLVTVYERDDAIGGLLQYGIPTMKLSRSVVQRRIDLMEKEGIVFRTGVNIGKDISAKELHNNFDSVVLCLGATKPRDISIPGRELDGIYQAVAFLETWQKKQSSPNNKLGNPAFTAKDRDVVVLGGGDTGCDCIGTSLRQGARSITTFEILPPPPTSRAADNPWPQWGRVFKVDYGHDEVKTKFGKDPRLFNMMSKEFVNDGHGRVAGIKAVQVEWTKDSAGRWIMSEIAGSEKLFKCDMVLLAMGFLGPERYIIDQLKLDEDPRSNVATPNGQYSTNVARVFAAGDCRRGQSLVVWAIAEGRQAARQVDQMLMGSSSLSGPGGIIQLNGCIGGTTQSNHH</sequence>
<dbReference type="Pfam" id="PF07992">
    <property type="entry name" value="Pyr_redox_2"/>
    <property type="match status" value="1"/>
</dbReference>
<feature type="region of interest" description="Disordered" evidence="21">
    <location>
        <begin position="926"/>
        <end position="946"/>
    </location>
</feature>
<evidence type="ECO:0000313" key="23">
    <source>
        <dbReference type="EMBL" id="KAK4010414.1"/>
    </source>
</evidence>
<dbReference type="InterPro" id="IPR009051">
    <property type="entry name" value="Helical_ferredxn"/>
</dbReference>
<dbReference type="Proteomes" id="UP001234178">
    <property type="component" value="Unassembled WGS sequence"/>
</dbReference>
<dbReference type="InterPro" id="IPR006982">
    <property type="entry name" value="Glu_synth_centr_N"/>
</dbReference>
<gene>
    <name evidence="23" type="ORF">OUZ56_019556</name>
</gene>
<evidence type="ECO:0000256" key="20">
    <source>
        <dbReference type="ARBA" id="ARBA00048867"/>
    </source>
</evidence>
<evidence type="ECO:0000256" key="16">
    <source>
        <dbReference type="ARBA" id="ARBA00023014"/>
    </source>
</evidence>
<evidence type="ECO:0000256" key="13">
    <source>
        <dbReference type="ARBA" id="ARBA00022962"/>
    </source>
</evidence>
<keyword evidence="10" id="KW-0288">FMN</keyword>
<evidence type="ECO:0000256" key="10">
    <source>
        <dbReference type="ARBA" id="ARBA00022643"/>
    </source>
</evidence>
<keyword evidence="8" id="KW-0028">Amino-acid biosynthesis</keyword>
<evidence type="ECO:0000256" key="11">
    <source>
        <dbReference type="ARBA" id="ARBA00022723"/>
    </source>
</evidence>
<proteinExistence type="inferred from homology"/>
<dbReference type="InterPro" id="IPR036188">
    <property type="entry name" value="FAD/NAD-bd_sf"/>
</dbReference>
<organism evidence="23 24">
    <name type="scientific">Daphnia magna</name>
    <dbReference type="NCBI Taxonomy" id="35525"/>
    <lineage>
        <taxon>Eukaryota</taxon>
        <taxon>Metazoa</taxon>
        <taxon>Ecdysozoa</taxon>
        <taxon>Arthropoda</taxon>
        <taxon>Crustacea</taxon>
        <taxon>Branchiopoda</taxon>
        <taxon>Diplostraca</taxon>
        <taxon>Cladocera</taxon>
        <taxon>Anomopoda</taxon>
        <taxon>Daphniidae</taxon>
        <taxon>Daphnia</taxon>
    </lineage>
</organism>
<feature type="compositionally biased region" description="Basic and acidic residues" evidence="21">
    <location>
        <begin position="936"/>
        <end position="946"/>
    </location>
</feature>
<dbReference type="CDD" id="cd00982">
    <property type="entry name" value="gltB_C"/>
    <property type="match status" value="1"/>
</dbReference>
<keyword evidence="24" id="KW-1185">Reference proteome</keyword>
<dbReference type="Pfam" id="PF01645">
    <property type="entry name" value="Glu_synthase"/>
    <property type="match status" value="1"/>
</dbReference>
<evidence type="ECO:0000256" key="18">
    <source>
        <dbReference type="ARBA" id="ARBA00023291"/>
    </source>
</evidence>
<evidence type="ECO:0000256" key="14">
    <source>
        <dbReference type="ARBA" id="ARBA00023002"/>
    </source>
</evidence>
<dbReference type="InterPro" id="IPR006005">
    <property type="entry name" value="Glut_synth_ssu1"/>
</dbReference>
<dbReference type="SUPFAM" id="SSF51395">
    <property type="entry name" value="FMN-linked oxidoreductases"/>
    <property type="match status" value="1"/>
</dbReference>
<keyword evidence="9" id="KW-0285">Flavoprotein</keyword>
<evidence type="ECO:0000256" key="3">
    <source>
        <dbReference type="ARBA" id="ARBA00001974"/>
    </source>
</evidence>
<dbReference type="Gene3D" id="2.160.20.60">
    <property type="entry name" value="Glutamate synthase, alpha subunit, C-terminal domain"/>
    <property type="match status" value="1"/>
</dbReference>
<dbReference type="Pfam" id="PF01493">
    <property type="entry name" value="GXGXG"/>
    <property type="match status" value="1"/>
</dbReference>
<evidence type="ECO:0000256" key="4">
    <source>
        <dbReference type="ARBA" id="ARBA00004802"/>
    </source>
</evidence>
<dbReference type="SUPFAM" id="SSF51971">
    <property type="entry name" value="Nucleotide-binding domain"/>
    <property type="match status" value="2"/>
</dbReference>
<dbReference type="InterPro" id="IPR051394">
    <property type="entry name" value="Glutamate_Synthase"/>
</dbReference>
<dbReference type="InterPro" id="IPR017932">
    <property type="entry name" value="GATase_2_dom"/>
</dbReference>
<keyword evidence="16" id="KW-0411">Iron-sulfur</keyword>
<dbReference type="Gene3D" id="3.20.20.70">
    <property type="entry name" value="Aldolase class I"/>
    <property type="match status" value="2"/>
</dbReference>
<keyword evidence="14" id="KW-0560">Oxidoreductase</keyword>
<feature type="domain" description="Glutamine amidotransferase type-2" evidence="22">
    <location>
        <begin position="29"/>
        <end position="429"/>
    </location>
</feature>
<dbReference type="InterPro" id="IPR023753">
    <property type="entry name" value="FAD/NAD-binding_dom"/>
</dbReference>
<reference evidence="23 24" key="1">
    <citation type="journal article" date="2023" name="Nucleic Acids Res.">
        <title>The hologenome of Daphnia magna reveals possible DNA methylation and microbiome-mediated evolution of the host genome.</title>
        <authorList>
            <person name="Chaturvedi A."/>
            <person name="Li X."/>
            <person name="Dhandapani V."/>
            <person name="Marshall H."/>
            <person name="Kissane S."/>
            <person name="Cuenca-Cambronero M."/>
            <person name="Asole G."/>
            <person name="Calvet F."/>
            <person name="Ruiz-Romero M."/>
            <person name="Marangio P."/>
            <person name="Guigo R."/>
            <person name="Rago D."/>
            <person name="Mirbahai L."/>
            <person name="Eastwood N."/>
            <person name="Colbourne J.K."/>
            <person name="Zhou J."/>
            <person name="Mallon E."/>
            <person name="Orsini L."/>
        </authorList>
    </citation>
    <scope>NUCLEOTIDE SEQUENCE [LARGE SCALE GENOMIC DNA]</scope>
    <source>
        <strain evidence="23">LRV0_1</strain>
    </source>
</reference>
<dbReference type="CDD" id="cd00713">
    <property type="entry name" value="GltS"/>
    <property type="match status" value="1"/>
</dbReference>
<dbReference type="InterPro" id="IPR002489">
    <property type="entry name" value="Glu_synth_asu_C"/>
</dbReference>
<dbReference type="InterPro" id="IPR012220">
    <property type="entry name" value="Glu_synth_euk"/>
</dbReference>
<comment type="cofactor">
    <cofactor evidence="1">
        <name>FMN</name>
        <dbReference type="ChEBI" id="CHEBI:58210"/>
    </cofactor>
</comment>
<comment type="similarity">
    <text evidence="7">Belongs to the glutamate synthase family.</text>
</comment>
<dbReference type="InterPro" id="IPR013785">
    <property type="entry name" value="Aldolase_TIM"/>
</dbReference>
<keyword evidence="18" id="KW-0003">3Fe-4S</keyword>
<keyword evidence="12" id="KW-0274">FAD</keyword>
<evidence type="ECO:0000313" key="24">
    <source>
        <dbReference type="Proteomes" id="UP001234178"/>
    </source>
</evidence>
<evidence type="ECO:0000256" key="17">
    <source>
        <dbReference type="ARBA" id="ARBA00023164"/>
    </source>
</evidence>
<dbReference type="InterPro" id="IPR029055">
    <property type="entry name" value="Ntn_hydrolases_N"/>
</dbReference>
<dbReference type="InterPro" id="IPR036485">
    <property type="entry name" value="Glu_synth_asu_C_sf"/>
</dbReference>
<evidence type="ECO:0000256" key="1">
    <source>
        <dbReference type="ARBA" id="ARBA00001917"/>
    </source>
</evidence>
<dbReference type="Pfam" id="PF04898">
    <property type="entry name" value="Glu_syn_central"/>
    <property type="match status" value="1"/>
</dbReference>
<dbReference type="Pfam" id="PF00310">
    <property type="entry name" value="GATase_2"/>
    <property type="match status" value="1"/>
</dbReference>
<dbReference type="SUPFAM" id="SSF69336">
    <property type="entry name" value="Alpha subunit of glutamate synthase, C-terminal domain"/>
    <property type="match status" value="1"/>
</dbReference>
<dbReference type="Gene3D" id="3.60.20.10">
    <property type="entry name" value="Glutamine Phosphoribosylpyrophosphate, subunit 1, domain 1"/>
    <property type="match status" value="1"/>
</dbReference>
<name>A0ABQ9ZBX3_9CRUS</name>
<evidence type="ECO:0000256" key="19">
    <source>
        <dbReference type="ARBA" id="ARBA00024383"/>
    </source>
</evidence>
<evidence type="ECO:0000256" key="15">
    <source>
        <dbReference type="ARBA" id="ARBA00023004"/>
    </source>
</evidence>
<dbReference type="NCBIfam" id="NF008730">
    <property type="entry name" value="PRK11750.1"/>
    <property type="match status" value="1"/>
</dbReference>
<evidence type="ECO:0000256" key="9">
    <source>
        <dbReference type="ARBA" id="ARBA00022630"/>
    </source>
</evidence>
<evidence type="ECO:0000259" key="22">
    <source>
        <dbReference type="PROSITE" id="PS51278"/>
    </source>
</evidence>
<dbReference type="Gene3D" id="3.50.50.60">
    <property type="entry name" value="FAD/NAD(P)-binding domain"/>
    <property type="match status" value="2"/>
</dbReference>
<dbReference type="Gene3D" id="1.10.1060.10">
    <property type="entry name" value="Alpha-helical ferredoxin"/>
    <property type="match status" value="1"/>
</dbReference>
<evidence type="ECO:0000256" key="6">
    <source>
        <dbReference type="ARBA" id="ARBA00004944"/>
    </source>
</evidence>
<dbReference type="PIRSF" id="PIRSF000187">
    <property type="entry name" value="GOGAT"/>
    <property type="match status" value="1"/>
</dbReference>
<comment type="cofactor">
    <cofactor evidence="3">
        <name>FAD</name>
        <dbReference type="ChEBI" id="CHEBI:57692"/>
    </cofactor>
</comment>